<gene>
    <name evidence="1" type="ORF">CEXT_305671</name>
</gene>
<keyword evidence="2" id="KW-1185">Reference proteome</keyword>
<protein>
    <submittedName>
        <fullName evidence="1">Uncharacterized protein</fullName>
    </submittedName>
</protein>
<dbReference type="Proteomes" id="UP001054945">
    <property type="component" value="Unassembled WGS sequence"/>
</dbReference>
<dbReference type="AlphaFoldDB" id="A0AAV4WT69"/>
<organism evidence="1 2">
    <name type="scientific">Caerostris extrusa</name>
    <name type="common">Bark spider</name>
    <name type="synonym">Caerostris bankana</name>
    <dbReference type="NCBI Taxonomy" id="172846"/>
    <lineage>
        <taxon>Eukaryota</taxon>
        <taxon>Metazoa</taxon>
        <taxon>Ecdysozoa</taxon>
        <taxon>Arthropoda</taxon>
        <taxon>Chelicerata</taxon>
        <taxon>Arachnida</taxon>
        <taxon>Araneae</taxon>
        <taxon>Araneomorphae</taxon>
        <taxon>Entelegynae</taxon>
        <taxon>Araneoidea</taxon>
        <taxon>Araneidae</taxon>
        <taxon>Caerostris</taxon>
    </lineage>
</organism>
<dbReference type="EMBL" id="BPLR01016578">
    <property type="protein sequence ID" value="GIY84840.1"/>
    <property type="molecule type" value="Genomic_DNA"/>
</dbReference>
<accession>A0AAV4WT69</accession>
<reference evidence="1 2" key="1">
    <citation type="submission" date="2021-06" db="EMBL/GenBank/DDBJ databases">
        <title>Caerostris extrusa draft genome.</title>
        <authorList>
            <person name="Kono N."/>
            <person name="Arakawa K."/>
        </authorList>
    </citation>
    <scope>NUCLEOTIDE SEQUENCE [LARGE SCALE GENOMIC DNA]</scope>
</reference>
<proteinExistence type="predicted"/>
<evidence type="ECO:0000313" key="1">
    <source>
        <dbReference type="EMBL" id="GIY84840.1"/>
    </source>
</evidence>
<sequence>MWRRVNSPGDKSIRATSFLRACHEPPHTATTFTSISSGLNCFTSRATRKFVLFVFNLRLTRIGNASLLPAFGVQPKKLETSRVRTSPFRNTGP</sequence>
<evidence type="ECO:0000313" key="2">
    <source>
        <dbReference type="Proteomes" id="UP001054945"/>
    </source>
</evidence>
<comment type="caution">
    <text evidence="1">The sequence shown here is derived from an EMBL/GenBank/DDBJ whole genome shotgun (WGS) entry which is preliminary data.</text>
</comment>
<name>A0AAV4WT69_CAEEX</name>